<sequence>MSSTHVLIIGGGIGGLALAQGLRKHKITFTIFERDPTPASRAQGYRIRVAGIGAEALYGCLDDKLWDFFEKSCAAMEFGASSLNALDASNLPTPGPPGGFGKGSHRYRSGSDVTVSSKVKPAYTVDRTMLRALLLLGQDENIKFGKSFTHYEITAEGIKAFFADGTSTEGSLLVGADGISSPVRKQLLPHQRYVDVNTRAIFGKTPITPELEASFAAEAMKHITIIRDPTPFLAFLEPVRFQPNIPQASNNRLPQMDNYVYWVFAGATDDMGMSDEDFRHLSGKEAAALTRKLTSKWHPTFKPLFDMQSEEQAAPLRLLSSKPHKPDFSPNSRVTLLGDAVHAMMPAGGSGANVALSDAALLVNLLVETKEKEEPVGKEVMTKFWDEMWELALPAIQASAEGASKLFGFEGFESTKEVDV</sequence>
<evidence type="ECO:0000256" key="4">
    <source>
        <dbReference type="ARBA" id="ARBA00023002"/>
    </source>
</evidence>
<evidence type="ECO:0000256" key="1">
    <source>
        <dbReference type="ARBA" id="ARBA00001974"/>
    </source>
</evidence>
<dbReference type="GeneID" id="28824369"/>
<dbReference type="PANTHER" id="PTHR47178:SF5">
    <property type="entry name" value="FAD-BINDING DOMAIN-CONTAINING PROTEIN"/>
    <property type="match status" value="1"/>
</dbReference>
<dbReference type="InterPro" id="IPR002938">
    <property type="entry name" value="FAD-bd"/>
</dbReference>
<dbReference type="EMBL" id="KQ947411">
    <property type="protein sequence ID" value="KUJ19181.1"/>
    <property type="molecule type" value="Genomic_DNA"/>
</dbReference>
<evidence type="ECO:0000256" key="5">
    <source>
        <dbReference type="ARBA" id="ARBA00023033"/>
    </source>
</evidence>
<dbReference type="Gene3D" id="3.50.50.60">
    <property type="entry name" value="FAD/NAD(P)-binding domain"/>
    <property type="match status" value="1"/>
</dbReference>
<reference evidence="7 8" key="1">
    <citation type="submission" date="2015-10" db="EMBL/GenBank/DDBJ databases">
        <title>Full genome of DAOMC 229536 Phialocephala scopiformis, a fungal endophyte of spruce producing the potent anti-insectan compound rugulosin.</title>
        <authorList>
            <consortium name="DOE Joint Genome Institute"/>
            <person name="Walker A.K."/>
            <person name="Frasz S.L."/>
            <person name="Seifert K.A."/>
            <person name="Miller J.D."/>
            <person name="Mondo S.J."/>
            <person name="Labutti K."/>
            <person name="Lipzen A."/>
            <person name="Dockter R."/>
            <person name="Kennedy M."/>
            <person name="Grigoriev I.V."/>
            <person name="Spatafora J.W."/>
        </authorList>
    </citation>
    <scope>NUCLEOTIDE SEQUENCE [LARGE SCALE GENOMIC DNA]</scope>
    <source>
        <strain evidence="7 8">CBS 120377</strain>
    </source>
</reference>
<keyword evidence="4" id="KW-0560">Oxidoreductase</keyword>
<dbReference type="PRINTS" id="PR00420">
    <property type="entry name" value="RNGMNOXGNASE"/>
</dbReference>
<name>A0A194XGB9_MOLSC</name>
<evidence type="ECO:0000313" key="8">
    <source>
        <dbReference type="Proteomes" id="UP000070700"/>
    </source>
</evidence>
<keyword evidence="8" id="KW-1185">Reference proteome</keyword>
<dbReference type="OrthoDB" id="655030at2759"/>
<comment type="cofactor">
    <cofactor evidence="1">
        <name>FAD</name>
        <dbReference type="ChEBI" id="CHEBI:57692"/>
    </cofactor>
</comment>
<dbReference type="InParanoid" id="A0A194XGB9"/>
<keyword evidence="5" id="KW-0503">Monooxygenase</keyword>
<dbReference type="InterPro" id="IPR036188">
    <property type="entry name" value="FAD/NAD-bd_sf"/>
</dbReference>
<keyword evidence="3" id="KW-0274">FAD</keyword>
<evidence type="ECO:0000256" key="2">
    <source>
        <dbReference type="ARBA" id="ARBA00022630"/>
    </source>
</evidence>
<keyword evidence="2" id="KW-0285">Flavoprotein</keyword>
<evidence type="ECO:0000256" key="3">
    <source>
        <dbReference type="ARBA" id="ARBA00022827"/>
    </source>
</evidence>
<dbReference type="GO" id="GO:0071949">
    <property type="term" value="F:FAD binding"/>
    <property type="evidence" value="ECO:0007669"/>
    <property type="project" value="InterPro"/>
</dbReference>
<dbReference type="Pfam" id="PF01494">
    <property type="entry name" value="FAD_binding_3"/>
    <property type="match status" value="1"/>
</dbReference>
<feature type="domain" description="FAD-binding" evidence="6">
    <location>
        <begin position="333"/>
        <end position="368"/>
    </location>
</feature>
<proteinExistence type="predicted"/>
<organism evidence="7 8">
    <name type="scientific">Mollisia scopiformis</name>
    <name type="common">Conifer needle endophyte fungus</name>
    <name type="synonym">Phialocephala scopiformis</name>
    <dbReference type="NCBI Taxonomy" id="149040"/>
    <lineage>
        <taxon>Eukaryota</taxon>
        <taxon>Fungi</taxon>
        <taxon>Dikarya</taxon>
        <taxon>Ascomycota</taxon>
        <taxon>Pezizomycotina</taxon>
        <taxon>Leotiomycetes</taxon>
        <taxon>Helotiales</taxon>
        <taxon>Mollisiaceae</taxon>
        <taxon>Mollisia</taxon>
    </lineage>
</organism>
<dbReference type="RefSeq" id="XP_018073536.1">
    <property type="nucleotide sequence ID" value="XM_018214643.1"/>
</dbReference>
<dbReference type="Proteomes" id="UP000070700">
    <property type="component" value="Unassembled WGS sequence"/>
</dbReference>
<dbReference type="KEGG" id="psco:LY89DRAFT_683106"/>
<accession>A0A194XGB9</accession>
<protein>
    <submittedName>
        <fullName evidence="7">FAD/NAD(P)-binding domain-containing protein</fullName>
    </submittedName>
</protein>
<dbReference type="PANTHER" id="PTHR47178">
    <property type="entry name" value="MONOOXYGENASE, FAD-BINDING"/>
    <property type="match status" value="1"/>
</dbReference>
<evidence type="ECO:0000313" key="7">
    <source>
        <dbReference type="EMBL" id="KUJ19181.1"/>
    </source>
</evidence>
<dbReference type="AlphaFoldDB" id="A0A194XGB9"/>
<dbReference type="GO" id="GO:0004497">
    <property type="term" value="F:monooxygenase activity"/>
    <property type="evidence" value="ECO:0007669"/>
    <property type="project" value="UniProtKB-KW"/>
</dbReference>
<dbReference type="Pfam" id="PF13450">
    <property type="entry name" value="NAD_binding_8"/>
    <property type="match status" value="1"/>
</dbReference>
<evidence type="ECO:0000259" key="6">
    <source>
        <dbReference type="Pfam" id="PF01494"/>
    </source>
</evidence>
<gene>
    <name evidence="7" type="ORF">LY89DRAFT_683106</name>
</gene>
<dbReference type="SUPFAM" id="SSF51905">
    <property type="entry name" value="FAD/NAD(P)-binding domain"/>
    <property type="match status" value="1"/>
</dbReference>